<proteinExistence type="predicted"/>
<dbReference type="EMBL" id="JAXCLW010000004">
    <property type="protein sequence ID" value="MDY0884487.1"/>
    <property type="molecule type" value="Genomic_DNA"/>
</dbReference>
<dbReference type="RefSeq" id="WP_320509549.1">
    <property type="nucleotide sequence ID" value="NZ_JAXCLW010000004.1"/>
</dbReference>
<evidence type="ECO:0008006" key="3">
    <source>
        <dbReference type="Google" id="ProtNLM"/>
    </source>
</evidence>
<gene>
    <name evidence="1" type="ORF">SMD27_16705</name>
</gene>
<dbReference type="Proteomes" id="UP001279642">
    <property type="component" value="Unassembled WGS sequence"/>
</dbReference>
<name>A0ABU5EE92_9PROT</name>
<sequence length="56" mass="6415">MALHDRVSSHPDDAEAWLALEHATGAAHLTEDAEIYLRLSWRNLRGKLARKKRLHS</sequence>
<evidence type="ECO:0000313" key="1">
    <source>
        <dbReference type="EMBL" id="MDY0884487.1"/>
    </source>
</evidence>
<organism evidence="1 2">
    <name type="scientific">Dongia soli</name>
    <dbReference type="NCBI Taxonomy" id="600628"/>
    <lineage>
        <taxon>Bacteria</taxon>
        <taxon>Pseudomonadati</taxon>
        <taxon>Pseudomonadota</taxon>
        <taxon>Alphaproteobacteria</taxon>
        <taxon>Rhodospirillales</taxon>
        <taxon>Dongiaceae</taxon>
        <taxon>Dongia</taxon>
    </lineage>
</organism>
<evidence type="ECO:0000313" key="2">
    <source>
        <dbReference type="Proteomes" id="UP001279642"/>
    </source>
</evidence>
<protein>
    <recommendedName>
        <fullName evidence="3">Transposase</fullName>
    </recommendedName>
</protein>
<comment type="caution">
    <text evidence="1">The sequence shown here is derived from an EMBL/GenBank/DDBJ whole genome shotgun (WGS) entry which is preliminary data.</text>
</comment>
<keyword evidence="2" id="KW-1185">Reference proteome</keyword>
<reference evidence="1 2" key="1">
    <citation type="journal article" date="2016" name="Antonie Van Leeuwenhoek">
        <title>Dongia soli sp. nov., isolated from soil from Dokdo, Korea.</title>
        <authorList>
            <person name="Kim D.U."/>
            <person name="Lee H."/>
            <person name="Kim H."/>
            <person name="Kim S.G."/>
            <person name="Ka J.O."/>
        </authorList>
    </citation>
    <scope>NUCLEOTIDE SEQUENCE [LARGE SCALE GENOMIC DNA]</scope>
    <source>
        <strain evidence="1 2">D78</strain>
    </source>
</reference>
<accession>A0ABU5EE92</accession>